<keyword evidence="1" id="KW-0677">Repeat</keyword>
<accession>W1PPI6</accession>
<dbReference type="Gene3D" id="1.25.40.10">
    <property type="entry name" value="Tetratricopeptide repeat domain"/>
    <property type="match status" value="1"/>
</dbReference>
<dbReference type="InterPro" id="IPR002885">
    <property type="entry name" value="PPR_rpt"/>
</dbReference>
<dbReference type="PANTHER" id="PTHR47926">
    <property type="entry name" value="PENTATRICOPEPTIDE REPEAT-CONTAINING PROTEIN"/>
    <property type="match status" value="1"/>
</dbReference>
<dbReference type="Proteomes" id="UP000017836">
    <property type="component" value="Unassembled WGS sequence"/>
</dbReference>
<organism evidence="2 3">
    <name type="scientific">Amborella trichopoda</name>
    <dbReference type="NCBI Taxonomy" id="13333"/>
    <lineage>
        <taxon>Eukaryota</taxon>
        <taxon>Viridiplantae</taxon>
        <taxon>Streptophyta</taxon>
        <taxon>Embryophyta</taxon>
        <taxon>Tracheophyta</taxon>
        <taxon>Spermatophyta</taxon>
        <taxon>Magnoliopsida</taxon>
        <taxon>Amborellales</taxon>
        <taxon>Amborellaceae</taxon>
        <taxon>Amborella</taxon>
    </lineage>
</organism>
<dbReference type="GO" id="GO:0009451">
    <property type="term" value="P:RNA modification"/>
    <property type="evidence" value="ECO:0007669"/>
    <property type="project" value="InterPro"/>
</dbReference>
<proteinExistence type="predicted"/>
<dbReference type="EMBL" id="KI392980">
    <property type="protein sequence ID" value="ERN09636.1"/>
    <property type="molecule type" value="Genomic_DNA"/>
</dbReference>
<dbReference type="HOGENOM" id="CLU_2253711_0_0_1"/>
<dbReference type="InterPro" id="IPR011990">
    <property type="entry name" value="TPR-like_helical_dom_sf"/>
</dbReference>
<gene>
    <name evidence="2" type="ORF">AMTR_s00029p00196570</name>
</gene>
<evidence type="ECO:0000256" key="1">
    <source>
        <dbReference type="ARBA" id="ARBA00022737"/>
    </source>
</evidence>
<dbReference type="Gramene" id="ERN09636">
    <property type="protein sequence ID" value="ERN09636"/>
    <property type="gene ID" value="AMTR_s00029p00196570"/>
</dbReference>
<evidence type="ECO:0000313" key="3">
    <source>
        <dbReference type="Proteomes" id="UP000017836"/>
    </source>
</evidence>
<evidence type="ECO:0008006" key="4">
    <source>
        <dbReference type="Google" id="ProtNLM"/>
    </source>
</evidence>
<dbReference type="GO" id="GO:0003723">
    <property type="term" value="F:RNA binding"/>
    <property type="evidence" value="ECO:0007669"/>
    <property type="project" value="InterPro"/>
</dbReference>
<dbReference type="Pfam" id="PF01535">
    <property type="entry name" value="PPR"/>
    <property type="match status" value="1"/>
</dbReference>
<reference evidence="3" key="1">
    <citation type="journal article" date="2013" name="Science">
        <title>The Amborella genome and the evolution of flowering plants.</title>
        <authorList>
            <consortium name="Amborella Genome Project"/>
        </authorList>
    </citation>
    <scope>NUCLEOTIDE SEQUENCE [LARGE SCALE GENOMIC DNA]</scope>
</reference>
<dbReference type="eggNOG" id="KOG4197">
    <property type="taxonomic scope" value="Eukaryota"/>
</dbReference>
<dbReference type="InterPro" id="IPR046960">
    <property type="entry name" value="PPR_At4g14850-like_plant"/>
</dbReference>
<dbReference type="AlphaFoldDB" id="W1PPI6"/>
<keyword evidence="3" id="KW-1185">Reference proteome</keyword>
<dbReference type="NCBIfam" id="TIGR00756">
    <property type="entry name" value="PPR"/>
    <property type="match status" value="1"/>
</dbReference>
<sequence>MGIVLRLWRFSKLTRENVRHNQVQIVGALSTTIDLRDIEKGKEIHDYLIQRGTSSDSEVITTLITMYAKCGNLNLAKELFNGIENGDFVAWSAMIYALAHRASQ</sequence>
<evidence type="ECO:0000313" key="2">
    <source>
        <dbReference type="EMBL" id="ERN09636.1"/>
    </source>
</evidence>
<protein>
    <recommendedName>
        <fullName evidence="4">Pentatricopeptide repeat-containing protein</fullName>
    </recommendedName>
</protein>
<name>W1PPI6_AMBTC</name>